<dbReference type="Gene3D" id="3.30.160.20">
    <property type="match status" value="1"/>
</dbReference>
<evidence type="ECO:0000313" key="4">
    <source>
        <dbReference type="Proteomes" id="UP000092993"/>
    </source>
</evidence>
<dbReference type="SUPFAM" id="SSF54768">
    <property type="entry name" value="dsRNA-binding domain-like"/>
    <property type="match status" value="1"/>
</dbReference>
<evidence type="ECO:0000259" key="2">
    <source>
        <dbReference type="PROSITE" id="PS50137"/>
    </source>
</evidence>
<dbReference type="GO" id="GO:0003723">
    <property type="term" value="F:RNA binding"/>
    <property type="evidence" value="ECO:0007669"/>
    <property type="project" value="UniProtKB-UniRule"/>
</dbReference>
<dbReference type="Proteomes" id="UP000092993">
    <property type="component" value="Unassembled WGS sequence"/>
</dbReference>
<protein>
    <recommendedName>
        <fullName evidence="2">DRBM domain-containing protein</fullName>
    </recommendedName>
</protein>
<feature type="domain" description="DRBM" evidence="2">
    <location>
        <begin position="9"/>
        <end position="78"/>
    </location>
</feature>
<evidence type="ECO:0000313" key="3">
    <source>
        <dbReference type="EMBL" id="OBZ68531.1"/>
    </source>
</evidence>
<dbReference type="OrthoDB" id="3246846at2759"/>
<keyword evidence="1" id="KW-0694">RNA-binding</keyword>
<name>A0A1C7LUS3_GRIFR</name>
<dbReference type="Pfam" id="PF00035">
    <property type="entry name" value="dsrm"/>
    <property type="match status" value="1"/>
</dbReference>
<dbReference type="PROSITE" id="PS50137">
    <property type="entry name" value="DS_RBD"/>
    <property type="match status" value="1"/>
</dbReference>
<dbReference type="InterPro" id="IPR014720">
    <property type="entry name" value="dsRBD_dom"/>
</dbReference>
<keyword evidence="4" id="KW-1185">Reference proteome</keyword>
<sequence length="88" mass="9159">MHSMSNAGENIVALNNHLQSKQQASLLSWADSPSGPRHLPQWTSTCNIAGKGVWVGTGTHKHIARDAAATAALAALIQSDVGQDTATS</sequence>
<dbReference type="AlphaFoldDB" id="A0A1C7LUS3"/>
<accession>A0A1C7LUS3</accession>
<comment type="caution">
    <text evidence="3">The sequence shown here is derived from an EMBL/GenBank/DDBJ whole genome shotgun (WGS) entry which is preliminary data.</text>
</comment>
<reference evidence="3 4" key="1">
    <citation type="submission" date="2016-03" db="EMBL/GenBank/DDBJ databases">
        <title>Whole genome sequencing of Grifola frondosa 9006-11.</title>
        <authorList>
            <person name="Min B."/>
            <person name="Park H."/>
            <person name="Kim J.-G."/>
            <person name="Cho H."/>
            <person name="Oh Y.-L."/>
            <person name="Kong W.-S."/>
            <person name="Choi I.-G."/>
        </authorList>
    </citation>
    <scope>NUCLEOTIDE SEQUENCE [LARGE SCALE GENOMIC DNA]</scope>
    <source>
        <strain evidence="3 4">9006-11</strain>
    </source>
</reference>
<gene>
    <name evidence="3" type="ORF">A0H81_11597</name>
</gene>
<dbReference type="OMA" id="PQWTSTC"/>
<organism evidence="3 4">
    <name type="scientific">Grifola frondosa</name>
    <name type="common">Maitake</name>
    <name type="synonym">Polyporus frondosus</name>
    <dbReference type="NCBI Taxonomy" id="5627"/>
    <lineage>
        <taxon>Eukaryota</taxon>
        <taxon>Fungi</taxon>
        <taxon>Dikarya</taxon>
        <taxon>Basidiomycota</taxon>
        <taxon>Agaricomycotina</taxon>
        <taxon>Agaricomycetes</taxon>
        <taxon>Polyporales</taxon>
        <taxon>Grifolaceae</taxon>
        <taxon>Grifola</taxon>
    </lineage>
</organism>
<dbReference type="EMBL" id="LUGG01000020">
    <property type="protein sequence ID" value="OBZ68531.1"/>
    <property type="molecule type" value="Genomic_DNA"/>
</dbReference>
<proteinExistence type="predicted"/>
<evidence type="ECO:0000256" key="1">
    <source>
        <dbReference type="PROSITE-ProRule" id="PRU00266"/>
    </source>
</evidence>